<reference evidence="8" key="1">
    <citation type="submission" date="2011-02" db="EMBL/GenBank/DDBJ databases">
        <title>The Genome Sequence of Capsaspora owczarzaki ATCC 30864.</title>
        <authorList>
            <person name="Russ C."/>
            <person name="Cuomo C."/>
            <person name="Burger G."/>
            <person name="Gray M.W."/>
            <person name="Holland P.W.H."/>
            <person name="King N."/>
            <person name="Lang F.B.F."/>
            <person name="Roger A.J."/>
            <person name="Ruiz-Trillo I."/>
            <person name="Young S.K."/>
            <person name="Zeng Q."/>
            <person name="Gargeya S."/>
            <person name="Alvarado L."/>
            <person name="Berlin A."/>
            <person name="Chapman S.B."/>
            <person name="Chen Z."/>
            <person name="Freedman E."/>
            <person name="Gellesch M."/>
            <person name="Goldberg J."/>
            <person name="Griggs A."/>
            <person name="Gujja S."/>
            <person name="Heilman E."/>
            <person name="Heiman D."/>
            <person name="Howarth C."/>
            <person name="Mehta T."/>
            <person name="Neiman D."/>
            <person name="Pearson M."/>
            <person name="Roberts A."/>
            <person name="Saif S."/>
            <person name="Shea T."/>
            <person name="Shenoy N."/>
            <person name="Sisk P."/>
            <person name="Stolte C."/>
            <person name="Sykes S."/>
            <person name="White J."/>
            <person name="Yandava C."/>
            <person name="Haas B."/>
            <person name="Nusbaum C."/>
            <person name="Birren B."/>
        </authorList>
    </citation>
    <scope>NUCLEOTIDE SEQUENCE</scope>
    <source>
        <strain evidence="8">ATCC 30864</strain>
    </source>
</reference>
<dbReference type="GO" id="GO:0005968">
    <property type="term" value="C:Rab-protein geranylgeranyltransferase complex"/>
    <property type="evidence" value="ECO:0007669"/>
    <property type="project" value="TreeGrafter"/>
</dbReference>
<dbReference type="InterPro" id="IPR002088">
    <property type="entry name" value="Prenyl_trans_a"/>
</dbReference>
<dbReference type="FunCoup" id="A0A0D2WWA9">
    <property type="interactions" value="44"/>
</dbReference>
<dbReference type="EMBL" id="KE346373">
    <property type="protein sequence ID" value="KJE97250.1"/>
    <property type="molecule type" value="Genomic_DNA"/>
</dbReference>
<dbReference type="PROSITE" id="PS51147">
    <property type="entry name" value="PFTA"/>
    <property type="match status" value="4"/>
</dbReference>
<dbReference type="Pfam" id="PF01239">
    <property type="entry name" value="PPTA"/>
    <property type="match status" value="5"/>
</dbReference>
<evidence type="ECO:0000256" key="5">
    <source>
        <dbReference type="ARBA" id="ARBA00047658"/>
    </source>
</evidence>
<comment type="function">
    <text evidence="6">Catalyzes the transfer of a geranyl-geranyl moiety from geranyl-geranyl pyrophosphate to cysteines occuring in specific C-terminal amino acid sequences.</text>
</comment>
<evidence type="ECO:0000256" key="6">
    <source>
        <dbReference type="RuleBase" id="RU367120"/>
    </source>
</evidence>
<evidence type="ECO:0000313" key="7">
    <source>
        <dbReference type="EMBL" id="KJE97250.1"/>
    </source>
</evidence>
<organism evidence="7 8">
    <name type="scientific">Capsaspora owczarzaki (strain ATCC 30864)</name>
    <dbReference type="NCBI Taxonomy" id="595528"/>
    <lineage>
        <taxon>Eukaryota</taxon>
        <taxon>Filasterea</taxon>
        <taxon>Capsaspora</taxon>
    </lineage>
</organism>
<evidence type="ECO:0000256" key="1">
    <source>
        <dbReference type="ARBA" id="ARBA00006734"/>
    </source>
</evidence>
<evidence type="ECO:0000256" key="4">
    <source>
        <dbReference type="ARBA" id="ARBA00022737"/>
    </source>
</evidence>
<keyword evidence="8" id="KW-1185">Reference proteome</keyword>
<dbReference type="Proteomes" id="UP000008743">
    <property type="component" value="Unassembled WGS sequence"/>
</dbReference>
<dbReference type="AlphaFoldDB" id="A0A0D2WWA9"/>
<dbReference type="OrthoDB" id="1658at2759"/>
<dbReference type="PhylomeDB" id="A0A0D2WWA9"/>
<dbReference type="eggNOG" id="KOG0529">
    <property type="taxonomic scope" value="Eukaryota"/>
</dbReference>
<dbReference type="GO" id="GO:0004663">
    <property type="term" value="F:Rab geranylgeranyltransferase activity"/>
    <property type="evidence" value="ECO:0007669"/>
    <property type="project" value="UniProtKB-UniRule"/>
</dbReference>
<keyword evidence="2 6" id="KW-0637">Prenyltransferase</keyword>
<protein>
    <recommendedName>
        <fullName evidence="6">Geranylgeranyl transferase type-2 subunit alpha</fullName>
        <ecNumber evidence="6">2.5.1.60</ecNumber>
    </recommendedName>
    <alternativeName>
        <fullName evidence="6">Geranylgeranyl transferase type II subunit alpha</fullName>
    </alternativeName>
</protein>
<accession>A0A0D2WWA9</accession>
<dbReference type="STRING" id="595528.A0A0D2WWA9"/>
<evidence type="ECO:0000256" key="3">
    <source>
        <dbReference type="ARBA" id="ARBA00022679"/>
    </source>
</evidence>
<dbReference type="EC" id="2.5.1.60" evidence="6"/>
<dbReference type="PANTHER" id="PTHR11129">
    <property type="entry name" value="PROTEIN FARNESYLTRANSFERASE ALPHA SUBUNIT/RAB GERANYLGERANYL TRANSFERASE ALPHA SUBUNIT"/>
    <property type="match status" value="1"/>
</dbReference>
<gene>
    <name evidence="7" type="ORF">CAOG_007689</name>
</gene>
<comment type="similarity">
    <text evidence="1 6">Belongs to the protein prenyltransferase subunit alpha family.</text>
</comment>
<dbReference type="FunFam" id="1.25.40.120:FF:000001">
    <property type="entry name" value="Geranylgeranyl transferase type-2 subunit alpha"/>
    <property type="match status" value="1"/>
</dbReference>
<dbReference type="RefSeq" id="XP_004343563.2">
    <property type="nucleotide sequence ID" value="XM_004343513.2"/>
</dbReference>
<dbReference type="SUPFAM" id="SSF48439">
    <property type="entry name" value="Protein prenylyltransferase"/>
    <property type="match status" value="1"/>
</dbReference>
<dbReference type="Gene3D" id="1.25.40.120">
    <property type="entry name" value="Protein prenylyltransferase"/>
    <property type="match status" value="1"/>
</dbReference>
<evidence type="ECO:0000256" key="2">
    <source>
        <dbReference type="ARBA" id="ARBA00022602"/>
    </source>
</evidence>
<keyword evidence="4" id="KW-0677">Repeat</keyword>
<name>A0A0D2WWA9_CAPO3</name>
<comment type="catalytic activity">
    <reaction evidence="5 6">
        <text>geranylgeranyl diphosphate + L-cysteinyl-[protein] = S-geranylgeranyl-L-cysteinyl-[protein] + diphosphate</text>
        <dbReference type="Rhea" id="RHEA:21240"/>
        <dbReference type="Rhea" id="RHEA-COMP:10131"/>
        <dbReference type="Rhea" id="RHEA-COMP:11537"/>
        <dbReference type="ChEBI" id="CHEBI:29950"/>
        <dbReference type="ChEBI" id="CHEBI:33019"/>
        <dbReference type="ChEBI" id="CHEBI:57533"/>
        <dbReference type="ChEBI" id="CHEBI:86021"/>
        <dbReference type="EC" id="2.5.1.60"/>
    </reaction>
</comment>
<keyword evidence="3 6" id="KW-0808">Transferase</keyword>
<evidence type="ECO:0000313" key="8">
    <source>
        <dbReference type="Proteomes" id="UP000008743"/>
    </source>
</evidence>
<sequence>MHGRSRVKSAAEVEEAKQKERSKKLALFQQLNARVFAKYQAKEYDDEAFALTRELLSRSPEIYTLWNYRRCIMLKRFLQTDCNVQDECKAELTFLEGCIATNPKCYWLWNHRRWLLEQAPKPDWKNELDLTSQFLNRDSRNFHCWDYRRHVARCASVSLKSEFEFTTAKIEQNFSNYSAWHYRSKLLPMIFADQADSSTILESQLHKEFDMVQSACFTEPEDQSAWFYYRWLLGKGKNVALADTTSSKTTHQLSPGTREVLESELGAFRELLELEPDSKWAILTSLLLMHAIDMRAHREEILTSLDRLRAVDPCRRRYYNDLRTRLLAELDAAAQ</sequence>
<dbReference type="PANTHER" id="PTHR11129:SF2">
    <property type="entry name" value="GERANYLGERANYL TRANSFERASE TYPE-2 SUBUNIT ALPHA"/>
    <property type="match status" value="1"/>
</dbReference>
<dbReference type="GO" id="GO:0097354">
    <property type="term" value="P:prenylation"/>
    <property type="evidence" value="ECO:0007669"/>
    <property type="project" value="UniProtKB-UniRule"/>
</dbReference>
<proteinExistence type="inferred from homology"/>
<dbReference type="InParanoid" id="A0A0D2WWA9"/>